<dbReference type="AlphaFoldDB" id="A0AA90ET03"/>
<sequence>MISLSNIIKQRLSSIPPKERRTISLKEVKLPETETELDTGQDPEFLLDHARQEAGKIYEKASAELEQVRRQIEEERLSWETEREALIDQAKQEGFQAGFEQGKAEARSAYQSSLDEANAIVRAARHDYEEKIEQSSEEIVELAVSLAKKVWNQKADDKEAFTALVKQVLSEMKEFDDIAVYVDPEYYTEIQSHKNELEQLLQYGAHLAIYADEKAPKGTCYVETAFGRIDAGIDTQLQQLKQKLLSLLETAGEVR</sequence>
<dbReference type="PANTHER" id="PTHR34982:SF1">
    <property type="entry name" value="FLAGELLAR ASSEMBLY PROTEIN FLIH"/>
    <property type="match status" value="1"/>
</dbReference>
<feature type="coiled-coil region" evidence="8">
    <location>
        <begin position="114"/>
        <end position="145"/>
    </location>
</feature>
<keyword evidence="6" id="KW-1006">Bacterial flagellum protein export</keyword>
<keyword evidence="10" id="KW-0966">Cell projection</keyword>
<evidence type="ECO:0000313" key="11">
    <source>
        <dbReference type="Proteomes" id="UP001066455"/>
    </source>
</evidence>
<evidence type="ECO:0000256" key="6">
    <source>
        <dbReference type="ARBA" id="ARBA00023225"/>
    </source>
</evidence>
<protein>
    <recommendedName>
        <fullName evidence="7">Flagellar assembly protein FliH</fullName>
    </recommendedName>
</protein>
<dbReference type="Proteomes" id="UP001066455">
    <property type="component" value="Unassembled WGS sequence"/>
</dbReference>
<dbReference type="InterPro" id="IPR018035">
    <property type="entry name" value="Flagellar_FliH/T3SS_HrpE"/>
</dbReference>
<gene>
    <name evidence="10" type="primary">fliH</name>
    <name evidence="10" type="ORF">MOE73_13160</name>
</gene>
<dbReference type="GO" id="GO:0015031">
    <property type="term" value="P:protein transport"/>
    <property type="evidence" value="ECO:0007669"/>
    <property type="project" value="UniProtKB-KW"/>
</dbReference>
<dbReference type="RefSeq" id="WP_043926373.1">
    <property type="nucleotide sequence ID" value="NZ_AZYP01000020.1"/>
</dbReference>
<dbReference type="EMBL" id="JALAXI010000012">
    <property type="protein sequence ID" value="MCY9281013.1"/>
    <property type="molecule type" value="Genomic_DNA"/>
</dbReference>
<name>A0AA90ET03_9BACI</name>
<keyword evidence="8" id="KW-0175">Coiled coil</keyword>
<feature type="domain" description="Flagellar assembly protein FliH/Type III secretion system HrpE" evidence="9">
    <location>
        <begin position="115"/>
        <end position="240"/>
    </location>
</feature>
<evidence type="ECO:0000256" key="7">
    <source>
        <dbReference type="NCBIfam" id="TIGR03825"/>
    </source>
</evidence>
<dbReference type="Pfam" id="PF02108">
    <property type="entry name" value="FliH"/>
    <property type="match status" value="1"/>
</dbReference>
<evidence type="ECO:0000256" key="3">
    <source>
        <dbReference type="ARBA" id="ARBA00022448"/>
    </source>
</evidence>
<dbReference type="InterPro" id="IPR022524">
    <property type="entry name" value="FliH_Bacilli"/>
</dbReference>
<comment type="function">
    <text evidence="1">Needed for flagellar regrowth and assembly.</text>
</comment>
<evidence type="ECO:0000256" key="5">
    <source>
        <dbReference type="ARBA" id="ARBA00022927"/>
    </source>
</evidence>
<keyword evidence="4" id="KW-1005">Bacterial flagellum biogenesis</keyword>
<dbReference type="GO" id="GO:0044781">
    <property type="term" value="P:bacterial-type flagellum organization"/>
    <property type="evidence" value="ECO:0007669"/>
    <property type="project" value="UniProtKB-KW"/>
</dbReference>
<reference evidence="10" key="1">
    <citation type="submission" date="2022-02" db="EMBL/GenBank/DDBJ databases">
        <title>Crop Bioprotection Bacillus Genome Sequencing.</title>
        <authorList>
            <person name="Dunlap C."/>
        </authorList>
    </citation>
    <scope>NUCLEOTIDE SEQUENCE</scope>
    <source>
        <strain evidence="10">T20C14</strain>
    </source>
</reference>
<evidence type="ECO:0000256" key="8">
    <source>
        <dbReference type="SAM" id="Coils"/>
    </source>
</evidence>
<dbReference type="InterPro" id="IPR051472">
    <property type="entry name" value="T3SS_Stator/FliH"/>
</dbReference>
<keyword evidence="5" id="KW-0653">Protein transport</keyword>
<proteinExistence type="inferred from homology"/>
<dbReference type="PANTHER" id="PTHR34982">
    <property type="entry name" value="YOP PROTEINS TRANSLOCATION PROTEIN L"/>
    <property type="match status" value="1"/>
</dbReference>
<keyword evidence="10" id="KW-0282">Flagellum</keyword>
<evidence type="ECO:0000256" key="1">
    <source>
        <dbReference type="ARBA" id="ARBA00003041"/>
    </source>
</evidence>
<feature type="coiled-coil region" evidence="8">
    <location>
        <begin position="51"/>
        <end position="89"/>
    </location>
</feature>
<evidence type="ECO:0000256" key="2">
    <source>
        <dbReference type="ARBA" id="ARBA00006602"/>
    </source>
</evidence>
<comment type="similarity">
    <text evidence="2">Belongs to the FliH family.</text>
</comment>
<keyword evidence="3" id="KW-0813">Transport</keyword>
<dbReference type="NCBIfam" id="TIGR03825">
    <property type="entry name" value="FliH_bacil"/>
    <property type="match status" value="1"/>
</dbReference>
<evidence type="ECO:0000256" key="4">
    <source>
        <dbReference type="ARBA" id="ARBA00022795"/>
    </source>
</evidence>
<organism evidence="10 11">
    <name type="scientific">Bacillus haynesii</name>
    <dbReference type="NCBI Taxonomy" id="1925021"/>
    <lineage>
        <taxon>Bacteria</taxon>
        <taxon>Bacillati</taxon>
        <taxon>Bacillota</taxon>
        <taxon>Bacilli</taxon>
        <taxon>Bacillales</taxon>
        <taxon>Bacillaceae</taxon>
        <taxon>Bacillus</taxon>
    </lineage>
</organism>
<evidence type="ECO:0000259" key="9">
    <source>
        <dbReference type="Pfam" id="PF02108"/>
    </source>
</evidence>
<evidence type="ECO:0000313" key="10">
    <source>
        <dbReference type="EMBL" id="MCY9281013.1"/>
    </source>
</evidence>
<dbReference type="GO" id="GO:0005829">
    <property type="term" value="C:cytosol"/>
    <property type="evidence" value="ECO:0007669"/>
    <property type="project" value="TreeGrafter"/>
</dbReference>
<accession>A0AA90ET03</accession>
<comment type="caution">
    <text evidence="10">The sequence shown here is derived from an EMBL/GenBank/DDBJ whole genome shotgun (WGS) entry which is preliminary data.</text>
</comment>
<keyword evidence="10" id="KW-0969">Cilium</keyword>